<dbReference type="RefSeq" id="WP_156850258.1">
    <property type="nucleotide sequence ID" value="NZ_CACRTP010000026.1"/>
</dbReference>
<dbReference type="PANTHER" id="PTHR42756">
    <property type="entry name" value="TRANSCRIPTIONAL REGULATOR, MARR"/>
    <property type="match status" value="1"/>
</dbReference>
<sequence>MEKSIGKLITYLSRCIQQELKNVIVPFDISVGEEPYYMALTKQDGLTQDELTKLVKVDKAGTARMVKSLEQKGYITRETDPKDKRNKKIHLTERGRLKYEPLSRALKEFNQKLTSEWTDEQYEIVYQSLEMLKKILRLIINNFQFIAPLHIGSTCLELLHLGLSTLICTI</sequence>
<dbReference type="InterPro" id="IPR036388">
    <property type="entry name" value="WH-like_DNA-bd_sf"/>
</dbReference>
<evidence type="ECO:0000313" key="5">
    <source>
        <dbReference type="EMBL" id="VYU25007.1"/>
    </source>
</evidence>
<accession>A0A6N3DH30</accession>
<dbReference type="PROSITE" id="PS01117">
    <property type="entry name" value="HTH_MARR_1"/>
    <property type="match status" value="1"/>
</dbReference>
<keyword evidence="1" id="KW-0805">Transcription regulation</keyword>
<dbReference type="Gene3D" id="1.10.10.10">
    <property type="entry name" value="Winged helix-like DNA-binding domain superfamily/Winged helix DNA-binding domain"/>
    <property type="match status" value="1"/>
</dbReference>
<dbReference type="AlphaFoldDB" id="A0A6N3DH30"/>
<protein>
    <submittedName>
        <fullName evidence="5">Multiple antibiotic resistance protein MarR</fullName>
    </submittedName>
</protein>
<gene>
    <name evidence="5" type="primary">marR</name>
    <name evidence="5" type="ORF">FMLFYP121_01706</name>
</gene>
<dbReference type="PANTHER" id="PTHR42756:SF1">
    <property type="entry name" value="TRANSCRIPTIONAL REPRESSOR OF EMRAB OPERON"/>
    <property type="match status" value="1"/>
</dbReference>
<dbReference type="SUPFAM" id="SSF46785">
    <property type="entry name" value="Winged helix' DNA-binding domain"/>
    <property type="match status" value="1"/>
</dbReference>
<dbReference type="Pfam" id="PF01047">
    <property type="entry name" value="MarR"/>
    <property type="match status" value="1"/>
</dbReference>
<dbReference type="PRINTS" id="PR00598">
    <property type="entry name" value="HTHMARR"/>
</dbReference>
<organism evidence="5">
    <name type="scientific">Finegoldia magna</name>
    <name type="common">Peptostreptococcus magnus</name>
    <dbReference type="NCBI Taxonomy" id="1260"/>
    <lineage>
        <taxon>Bacteria</taxon>
        <taxon>Bacillati</taxon>
        <taxon>Bacillota</taxon>
        <taxon>Tissierellia</taxon>
        <taxon>Tissierellales</taxon>
        <taxon>Peptoniphilaceae</taxon>
        <taxon>Finegoldia</taxon>
    </lineage>
</organism>
<dbReference type="InterPro" id="IPR036390">
    <property type="entry name" value="WH_DNA-bd_sf"/>
</dbReference>
<dbReference type="PROSITE" id="PS50995">
    <property type="entry name" value="HTH_MARR_2"/>
    <property type="match status" value="1"/>
</dbReference>
<keyword evidence="3" id="KW-0804">Transcription</keyword>
<dbReference type="EMBL" id="CACRTP010000026">
    <property type="protein sequence ID" value="VYU25007.1"/>
    <property type="molecule type" value="Genomic_DNA"/>
</dbReference>
<dbReference type="GO" id="GO:0003677">
    <property type="term" value="F:DNA binding"/>
    <property type="evidence" value="ECO:0007669"/>
    <property type="project" value="UniProtKB-KW"/>
</dbReference>
<dbReference type="InterPro" id="IPR000835">
    <property type="entry name" value="HTH_MarR-typ"/>
</dbReference>
<dbReference type="InterPro" id="IPR023187">
    <property type="entry name" value="Tscrpt_reg_MarR-type_CS"/>
</dbReference>
<dbReference type="GO" id="GO:0003700">
    <property type="term" value="F:DNA-binding transcription factor activity"/>
    <property type="evidence" value="ECO:0007669"/>
    <property type="project" value="InterPro"/>
</dbReference>
<dbReference type="SMART" id="SM00347">
    <property type="entry name" value="HTH_MARR"/>
    <property type="match status" value="1"/>
</dbReference>
<keyword evidence="2" id="KW-0238">DNA-binding</keyword>
<evidence type="ECO:0000256" key="2">
    <source>
        <dbReference type="ARBA" id="ARBA00023125"/>
    </source>
</evidence>
<reference evidence="5" key="1">
    <citation type="submission" date="2019-11" db="EMBL/GenBank/DDBJ databases">
        <authorList>
            <person name="Feng L."/>
        </authorList>
    </citation>
    <scope>NUCLEOTIDE SEQUENCE</scope>
    <source>
        <strain evidence="5">FmagnaLFYP121</strain>
    </source>
</reference>
<proteinExistence type="predicted"/>
<evidence type="ECO:0000256" key="1">
    <source>
        <dbReference type="ARBA" id="ARBA00023015"/>
    </source>
</evidence>
<feature type="domain" description="HTH marR-type" evidence="4">
    <location>
        <begin position="2"/>
        <end position="141"/>
    </location>
</feature>
<name>A0A6N3DH30_FINMA</name>
<evidence type="ECO:0000256" key="3">
    <source>
        <dbReference type="ARBA" id="ARBA00023163"/>
    </source>
</evidence>
<evidence type="ECO:0000259" key="4">
    <source>
        <dbReference type="PROSITE" id="PS50995"/>
    </source>
</evidence>